<evidence type="ECO:0000259" key="2">
    <source>
        <dbReference type="Pfam" id="PF14358"/>
    </source>
</evidence>
<gene>
    <name evidence="3" type="ORF">H7313_11050</name>
</gene>
<feature type="transmembrane region" description="Helical" evidence="1">
    <location>
        <begin position="7"/>
        <end position="28"/>
    </location>
</feature>
<accession>A0A842JD45</accession>
<comment type="caution">
    <text evidence="3">The sequence shown here is derived from an EMBL/GenBank/DDBJ whole genome shotgun (WGS) entry which is preliminary data.</text>
</comment>
<protein>
    <submittedName>
        <fullName evidence="3">DUF4405 domain-containing protein</fullName>
    </submittedName>
</protein>
<keyword evidence="4" id="KW-1185">Reference proteome</keyword>
<proteinExistence type="predicted"/>
<evidence type="ECO:0000313" key="3">
    <source>
        <dbReference type="EMBL" id="MBC2889873.1"/>
    </source>
</evidence>
<dbReference type="RefSeq" id="WP_185905644.1">
    <property type="nucleotide sequence ID" value="NZ_JACMSE010000008.1"/>
</dbReference>
<feature type="transmembrane region" description="Helical" evidence="1">
    <location>
        <begin position="116"/>
        <end position="137"/>
    </location>
</feature>
<keyword evidence="1" id="KW-0472">Membrane</keyword>
<keyword evidence="1" id="KW-1133">Transmembrane helix</keyword>
<name>A0A842JD45_9ACTN</name>
<reference evidence="3 4" key="1">
    <citation type="submission" date="2020-08" db="EMBL/GenBank/DDBJ databases">
        <authorList>
            <person name="Liu C."/>
            <person name="Sun Q."/>
        </authorList>
    </citation>
    <scope>NUCLEOTIDE SEQUENCE [LARGE SCALE GENOMIC DNA]</scope>
    <source>
        <strain evidence="3 4">N22</strain>
    </source>
</reference>
<dbReference type="AlphaFoldDB" id="A0A842JD45"/>
<dbReference type="InterPro" id="IPR025517">
    <property type="entry name" value="DUF4405"/>
</dbReference>
<dbReference type="EMBL" id="JACMSE010000008">
    <property type="protein sequence ID" value="MBC2889873.1"/>
    <property type="molecule type" value="Genomic_DNA"/>
</dbReference>
<organism evidence="3 4">
    <name type="scientific">Gordonibacter massiliensis</name>
    <name type="common">ex Traore et al. 2017</name>
    <dbReference type="NCBI Taxonomy" id="1841863"/>
    <lineage>
        <taxon>Bacteria</taxon>
        <taxon>Bacillati</taxon>
        <taxon>Actinomycetota</taxon>
        <taxon>Coriobacteriia</taxon>
        <taxon>Eggerthellales</taxon>
        <taxon>Eggerthellaceae</taxon>
        <taxon>Gordonibacter</taxon>
    </lineage>
</organism>
<sequence length="158" mass="16956">MDAKRNLAVDVVALAVYLVAANPALTGIGVHEWLGLAVFVVLLVHAALHFDWIVETVKGAARAPSATRLGNLVLDVLSLIAFVVVTVSGLGVSGSVLASLGLYANGYYFWDPLHAISAKVLLALLVVHVATHWKWFYNVLKKERGEKNGNDACERPDA</sequence>
<evidence type="ECO:0000256" key="1">
    <source>
        <dbReference type="SAM" id="Phobius"/>
    </source>
</evidence>
<dbReference type="Pfam" id="PF14358">
    <property type="entry name" value="DUF4405"/>
    <property type="match status" value="1"/>
</dbReference>
<keyword evidence="1" id="KW-0812">Transmembrane</keyword>
<feature type="domain" description="Flavinylation-associated cytochrome" evidence="2">
    <location>
        <begin position="73"/>
        <end position="133"/>
    </location>
</feature>
<dbReference type="Proteomes" id="UP000587396">
    <property type="component" value="Unassembled WGS sequence"/>
</dbReference>
<evidence type="ECO:0000313" key="4">
    <source>
        <dbReference type="Proteomes" id="UP000587396"/>
    </source>
</evidence>
<feature type="transmembrane region" description="Helical" evidence="1">
    <location>
        <begin position="34"/>
        <end position="54"/>
    </location>
</feature>
<feature type="transmembrane region" description="Helical" evidence="1">
    <location>
        <begin position="74"/>
        <end position="104"/>
    </location>
</feature>